<sequence>MHITPYLHSILSHPSISSSSSQTPPSLPNTMTPLATSHLRIARPTDNLPSLEAFYISGLGMTRLSSFTDHAGGFSGLIVGYPSAPYHLEFVQQAGHTAGRAPGKENLLVFYVPDEAEWRTTVERMEKAGWEGVESGNPWWERAGRTFEDPVSDLL</sequence>
<keyword evidence="4" id="KW-0560">Oxidoreductase</keyword>
<dbReference type="Proteomes" id="UP000799439">
    <property type="component" value="Unassembled WGS sequence"/>
</dbReference>
<evidence type="ECO:0000259" key="2">
    <source>
        <dbReference type="Pfam" id="PF22658"/>
    </source>
</evidence>
<dbReference type="CDD" id="cd06587">
    <property type="entry name" value="VOC"/>
    <property type="match status" value="1"/>
</dbReference>
<dbReference type="InterPro" id="IPR029068">
    <property type="entry name" value="Glyas_Bleomycin-R_OHBP_Dase"/>
</dbReference>
<gene>
    <name evidence="4" type="ORF">K461DRAFT_278898</name>
</gene>
<dbReference type="OrthoDB" id="2338662at2759"/>
<dbReference type="Gene3D" id="3.10.180.10">
    <property type="entry name" value="2,3-Dihydroxybiphenyl 1,2-Dioxygenase, domain 1"/>
    <property type="match status" value="1"/>
</dbReference>
<comment type="caution">
    <text evidence="4">The sequence shown here is derived from an EMBL/GenBank/DDBJ whole genome shotgun (WGS) entry which is preliminary data.</text>
</comment>
<evidence type="ECO:0000256" key="1">
    <source>
        <dbReference type="SAM" id="MobiDB-lite"/>
    </source>
</evidence>
<organism evidence="4 5">
    <name type="scientific">Myriangium duriaei CBS 260.36</name>
    <dbReference type="NCBI Taxonomy" id="1168546"/>
    <lineage>
        <taxon>Eukaryota</taxon>
        <taxon>Fungi</taxon>
        <taxon>Dikarya</taxon>
        <taxon>Ascomycota</taxon>
        <taxon>Pezizomycotina</taxon>
        <taxon>Dothideomycetes</taxon>
        <taxon>Dothideomycetidae</taxon>
        <taxon>Myriangiales</taxon>
        <taxon>Myriangiaceae</taxon>
        <taxon>Myriangium</taxon>
    </lineage>
</organism>
<keyword evidence="4" id="KW-0223">Dioxygenase</keyword>
<dbReference type="InterPro" id="IPR058998">
    <property type="entry name" value="YycE-like_N"/>
</dbReference>
<dbReference type="Pfam" id="PF22658">
    <property type="entry name" value="YycE-like_N"/>
    <property type="match status" value="1"/>
</dbReference>
<feature type="domain" description="YycE-like C-terminal" evidence="3">
    <location>
        <begin position="105"/>
        <end position="150"/>
    </location>
</feature>
<feature type="domain" description="YycE-like N-terminal" evidence="2">
    <location>
        <begin position="39"/>
        <end position="90"/>
    </location>
</feature>
<protein>
    <submittedName>
        <fullName evidence="4">Glyoxalase/Bleomycin resistance protein/Dihydroxybiphenyl dioxygenase</fullName>
    </submittedName>
</protein>
<name>A0A9P4IZC6_9PEZI</name>
<evidence type="ECO:0000259" key="3">
    <source>
        <dbReference type="Pfam" id="PF22659"/>
    </source>
</evidence>
<reference evidence="4" key="1">
    <citation type="journal article" date="2020" name="Stud. Mycol.">
        <title>101 Dothideomycetes genomes: a test case for predicting lifestyles and emergence of pathogens.</title>
        <authorList>
            <person name="Haridas S."/>
            <person name="Albert R."/>
            <person name="Binder M."/>
            <person name="Bloem J."/>
            <person name="Labutti K."/>
            <person name="Salamov A."/>
            <person name="Andreopoulos B."/>
            <person name="Baker S."/>
            <person name="Barry K."/>
            <person name="Bills G."/>
            <person name="Bluhm B."/>
            <person name="Cannon C."/>
            <person name="Castanera R."/>
            <person name="Culley D."/>
            <person name="Daum C."/>
            <person name="Ezra D."/>
            <person name="Gonzalez J."/>
            <person name="Henrissat B."/>
            <person name="Kuo A."/>
            <person name="Liang C."/>
            <person name="Lipzen A."/>
            <person name="Lutzoni F."/>
            <person name="Magnuson J."/>
            <person name="Mondo S."/>
            <person name="Nolan M."/>
            <person name="Ohm R."/>
            <person name="Pangilinan J."/>
            <person name="Park H.-J."/>
            <person name="Ramirez L."/>
            <person name="Alfaro M."/>
            <person name="Sun H."/>
            <person name="Tritt A."/>
            <person name="Yoshinaga Y."/>
            <person name="Zwiers L.-H."/>
            <person name="Turgeon B."/>
            <person name="Goodwin S."/>
            <person name="Spatafora J."/>
            <person name="Crous P."/>
            <person name="Grigoriev I."/>
        </authorList>
    </citation>
    <scope>NUCLEOTIDE SEQUENCE</scope>
    <source>
        <strain evidence="4">CBS 260.36</strain>
    </source>
</reference>
<feature type="region of interest" description="Disordered" evidence="1">
    <location>
        <begin position="13"/>
        <end position="32"/>
    </location>
</feature>
<evidence type="ECO:0000313" key="4">
    <source>
        <dbReference type="EMBL" id="KAF2152662.1"/>
    </source>
</evidence>
<feature type="compositionally biased region" description="Low complexity" evidence="1">
    <location>
        <begin position="13"/>
        <end position="24"/>
    </location>
</feature>
<keyword evidence="5" id="KW-1185">Reference proteome</keyword>
<dbReference type="GO" id="GO:0051213">
    <property type="term" value="F:dioxygenase activity"/>
    <property type="evidence" value="ECO:0007669"/>
    <property type="project" value="UniProtKB-KW"/>
</dbReference>
<dbReference type="SUPFAM" id="SSF54593">
    <property type="entry name" value="Glyoxalase/Bleomycin resistance protein/Dihydroxybiphenyl dioxygenase"/>
    <property type="match status" value="1"/>
</dbReference>
<accession>A0A9P4IZC6</accession>
<dbReference type="AlphaFoldDB" id="A0A9P4IZC6"/>
<dbReference type="Pfam" id="PF22659">
    <property type="entry name" value="YycE-like_C"/>
    <property type="match status" value="1"/>
</dbReference>
<dbReference type="InterPro" id="IPR058997">
    <property type="entry name" value="YycE-like_C"/>
</dbReference>
<evidence type="ECO:0000313" key="5">
    <source>
        <dbReference type="Proteomes" id="UP000799439"/>
    </source>
</evidence>
<dbReference type="EMBL" id="ML996086">
    <property type="protein sequence ID" value="KAF2152662.1"/>
    <property type="molecule type" value="Genomic_DNA"/>
</dbReference>
<proteinExistence type="predicted"/>